<keyword evidence="3" id="KW-0645">Protease</keyword>
<feature type="domain" description="Peptidase M13 C-terminal" evidence="8">
    <location>
        <begin position="454"/>
        <end position="643"/>
    </location>
</feature>
<keyword evidence="6" id="KW-0862">Zinc</keyword>
<dbReference type="InterPro" id="IPR042089">
    <property type="entry name" value="Peptidase_M13_dom_2"/>
</dbReference>
<dbReference type="CDD" id="cd08662">
    <property type="entry name" value="M13"/>
    <property type="match status" value="1"/>
</dbReference>
<gene>
    <name evidence="10" type="ORF">FC46_GL000460</name>
</gene>
<dbReference type="PATRIC" id="fig|1423763.3.peg.464"/>
<evidence type="ECO:0000259" key="9">
    <source>
        <dbReference type="Pfam" id="PF05649"/>
    </source>
</evidence>
<dbReference type="PANTHER" id="PTHR11733">
    <property type="entry name" value="ZINC METALLOPROTEASE FAMILY M13 NEPRILYSIN-RELATED"/>
    <property type="match status" value="1"/>
</dbReference>
<evidence type="ECO:0000256" key="7">
    <source>
        <dbReference type="ARBA" id="ARBA00023049"/>
    </source>
</evidence>
<dbReference type="PRINTS" id="PR00786">
    <property type="entry name" value="NEPRILYSIN"/>
</dbReference>
<dbReference type="STRING" id="1423763.FC46_GL000460"/>
<evidence type="ECO:0000256" key="3">
    <source>
        <dbReference type="ARBA" id="ARBA00022670"/>
    </source>
</evidence>
<dbReference type="GO" id="GO:0016485">
    <property type="term" value="P:protein processing"/>
    <property type="evidence" value="ECO:0007669"/>
    <property type="project" value="TreeGrafter"/>
</dbReference>
<dbReference type="PANTHER" id="PTHR11733:SF167">
    <property type="entry name" value="FI17812P1-RELATED"/>
    <property type="match status" value="1"/>
</dbReference>
<dbReference type="Pfam" id="PF01431">
    <property type="entry name" value="Peptidase_M13"/>
    <property type="match status" value="1"/>
</dbReference>
<dbReference type="Gene3D" id="1.10.1380.10">
    <property type="entry name" value="Neutral endopeptidase , domain2"/>
    <property type="match status" value="1"/>
</dbReference>
<dbReference type="SUPFAM" id="SSF55486">
    <property type="entry name" value="Metalloproteases ('zincins'), catalytic domain"/>
    <property type="match status" value="1"/>
</dbReference>
<dbReference type="InterPro" id="IPR018497">
    <property type="entry name" value="Peptidase_M13_C"/>
</dbReference>
<evidence type="ECO:0000313" key="10">
    <source>
        <dbReference type="EMBL" id="KRL89963.1"/>
    </source>
</evidence>
<dbReference type="GO" id="GO:0005886">
    <property type="term" value="C:plasma membrane"/>
    <property type="evidence" value="ECO:0007669"/>
    <property type="project" value="TreeGrafter"/>
</dbReference>
<keyword evidence="4" id="KW-0479">Metal-binding</keyword>
<dbReference type="GO" id="GO:0046872">
    <property type="term" value="F:metal ion binding"/>
    <property type="evidence" value="ECO:0007669"/>
    <property type="project" value="UniProtKB-KW"/>
</dbReference>
<keyword evidence="5" id="KW-0378">Hydrolase</keyword>
<dbReference type="InterPro" id="IPR000718">
    <property type="entry name" value="Peptidase_M13"/>
</dbReference>
<dbReference type="InterPro" id="IPR008753">
    <property type="entry name" value="Peptidase_M13_N"/>
</dbReference>
<proteinExistence type="inferred from homology"/>
<dbReference type="PROSITE" id="PS51885">
    <property type="entry name" value="NEPRILYSIN"/>
    <property type="match status" value="1"/>
</dbReference>
<organism evidence="10 11">
    <name type="scientific">Lactobacillus kalixensis DSM 16043</name>
    <dbReference type="NCBI Taxonomy" id="1423763"/>
    <lineage>
        <taxon>Bacteria</taxon>
        <taxon>Bacillati</taxon>
        <taxon>Bacillota</taxon>
        <taxon>Bacilli</taxon>
        <taxon>Lactobacillales</taxon>
        <taxon>Lactobacillaceae</taxon>
        <taxon>Lactobacillus</taxon>
    </lineage>
</organism>
<evidence type="ECO:0000256" key="5">
    <source>
        <dbReference type="ARBA" id="ARBA00022801"/>
    </source>
</evidence>
<dbReference type="EMBL" id="AZFM01000016">
    <property type="protein sequence ID" value="KRL89963.1"/>
    <property type="molecule type" value="Genomic_DNA"/>
</dbReference>
<sequence>MNQVKKVRGGIGDITKADPNARIQDNLYLAVNSDWILKSKIPADRPAISVFSDIDIKIEKDLMRDLANFADNKEQLPDIPNFDKAVAIYRLARDFDKRNSDGANPIKDDLSILTALKDLNELNWKLPFLYLRFTLPFNFFVEADRKNTKVNVLHFDRPDLILPDTTSYQNDGAEKLLDIWKEQSIDLLTKAGLEQDQAEKYAIDAINFDAKIVKVAKSAEERADDVALYNPVAISDFEEKTKTVDFDQFFDKSFEKKPERVIVYEPRFLDNFIDLFNEDNFGEIKAWIITNFINANAGYLSQEFREAAFPFIQALYGQKELPSQERSAYLIANQAMSEIVGIYYGKTYFGETAKADVEDMIRKMIAVYEKRIKSNDWLSEETKKKAITKLNALILKIGYPEKADHIYDLIKFNEDTSLYVNLAAQKAIAVQYEFAKLFKPVDRGEWAMPGNLINACYDPQRNDITFPAAILQKPFYSVDQDRSSNYGGIGVVIAHEISHAFDNNGANYDEFGNMKNWWTKQDYAEFKKRIKQEAELFDGIVYGPVKLNGKQTVSENIADQGGVTAAVEANKGENGDMQDLFKNYARIWASKETPEIIKTVLAFDVHAPGPERVNVQAQCQEEFYKAFNVKPTDGMWLDPDKRVIIW</sequence>
<feature type="domain" description="Peptidase M13 N-terminal" evidence="9">
    <location>
        <begin position="24"/>
        <end position="400"/>
    </location>
</feature>
<evidence type="ECO:0000259" key="8">
    <source>
        <dbReference type="Pfam" id="PF01431"/>
    </source>
</evidence>
<dbReference type="InterPro" id="IPR024079">
    <property type="entry name" value="MetalloPept_cat_dom_sf"/>
</dbReference>
<comment type="cofactor">
    <cofactor evidence="1">
        <name>Zn(2+)</name>
        <dbReference type="ChEBI" id="CHEBI:29105"/>
    </cofactor>
</comment>
<evidence type="ECO:0000313" key="11">
    <source>
        <dbReference type="Proteomes" id="UP000051036"/>
    </source>
</evidence>
<dbReference type="RefSeq" id="WP_057798761.1">
    <property type="nucleotide sequence ID" value="NZ_AZFM01000016.1"/>
</dbReference>
<dbReference type="Pfam" id="PF05649">
    <property type="entry name" value="Peptidase_M13_N"/>
    <property type="match status" value="1"/>
</dbReference>
<accession>A0A0R1UKM0</accession>
<dbReference type="GO" id="GO:0004222">
    <property type="term" value="F:metalloendopeptidase activity"/>
    <property type="evidence" value="ECO:0007669"/>
    <property type="project" value="InterPro"/>
</dbReference>
<keyword evidence="7" id="KW-0482">Metalloprotease</keyword>
<comment type="caution">
    <text evidence="10">The sequence shown here is derived from an EMBL/GenBank/DDBJ whole genome shotgun (WGS) entry which is preliminary data.</text>
</comment>
<evidence type="ECO:0000256" key="1">
    <source>
        <dbReference type="ARBA" id="ARBA00001947"/>
    </source>
</evidence>
<protein>
    <submittedName>
        <fullName evidence="10">Endopeptidase O</fullName>
    </submittedName>
</protein>
<dbReference type="Proteomes" id="UP000051036">
    <property type="component" value="Unassembled WGS sequence"/>
</dbReference>
<name>A0A0R1UKM0_9LACO</name>
<evidence type="ECO:0000256" key="6">
    <source>
        <dbReference type="ARBA" id="ARBA00022833"/>
    </source>
</evidence>
<dbReference type="Gene3D" id="3.40.390.10">
    <property type="entry name" value="Collagenase (Catalytic Domain)"/>
    <property type="match status" value="1"/>
</dbReference>
<dbReference type="OrthoDB" id="9775677at2"/>
<evidence type="ECO:0000256" key="2">
    <source>
        <dbReference type="ARBA" id="ARBA00007357"/>
    </source>
</evidence>
<reference evidence="10 11" key="1">
    <citation type="journal article" date="2015" name="Genome Announc.">
        <title>Expanding the biotechnology potential of lactobacilli through comparative genomics of 213 strains and associated genera.</title>
        <authorList>
            <person name="Sun Z."/>
            <person name="Harris H.M."/>
            <person name="McCann A."/>
            <person name="Guo C."/>
            <person name="Argimon S."/>
            <person name="Zhang W."/>
            <person name="Yang X."/>
            <person name="Jeffery I.B."/>
            <person name="Cooney J.C."/>
            <person name="Kagawa T.F."/>
            <person name="Liu W."/>
            <person name="Song Y."/>
            <person name="Salvetti E."/>
            <person name="Wrobel A."/>
            <person name="Rasinkangas P."/>
            <person name="Parkhill J."/>
            <person name="Rea M.C."/>
            <person name="O'Sullivan O."/>
            <person name="Ritari J."/>
            <person name="Douillard F.P."/>
            <person name="Paul Ross R."/>
            <person name="Yang R."/>
            <person name="Briner A.E."/>
            <person name="Felis G.E."/>
            <person name="de Vos W.M."/>
            <person name="Barrangou R."/>
            <person name="Klaenhammer T.R."/>
            <person name="Caufield P.W."/>
            <person name="Cui Y."/>
            <person name="Zhang H."/>
            <person name="O'Toole P.W."/>
        </authorList>
    </citation>
    <scope>NUCLEOTIDE SEQUENCE [LARGE SCALE GENOMIC DNA]</scope>
    <source>
        <strain evidence="10 11">DSM 16043</strain>
    </source>
</reference>
<comment type="similarity">
    <text evidence="2">Belongs to the peptidase M13 family.</text>
</comment>
<evidence type="ECO:0000256" key="4">
    <source>
        <dbReference type="ARBA" id="ARBA00022723"/>
    </source>
</evidence>
<keyword evidence="11" id="KW-1185">Reference proteome</keyword>
<dbReference type="AlphaFoldDB" id="A0A0R1UKM0"/>